<feature type="region of interest" description="Disordered" evidence="1">
    <location>
        <begin position="112"/>
        <end position="142"/>
    </location>
</feature>
<evidence type="ECO:0000313" key="2">
    <source>
        <dbReference type="EMBL" id="TXG67794.1"/>
    </source>
</evidence>
<protein>
    <submittedName>
        <fullName evidence="2">Uncharacterized protein</fullName>
    </submittedName>
</protein>
<accession>A0A5C7IFL8</accession>
<dbReference type="OrthoDB" id="421226at2759"/>
<reference evidence="3" key="1">
    <citation type="journal article" date="2019" name="Gigascience">
        <title>De novo genome assembly of the endangered Acer yangbiense, a plant species with extremely small populations endemic to Yunnan Province, China.</title>
        <authorList>
            <person name="Yang J."/>
            <person name="Wariss H.M."/>
            <person name="Tao L."/>
            <person name="Zhang R."/>
            <person name="Yun Q."/>
            <person name="Hollingsworth P."/>
            <person name="Dao Z."/>
            <person name="Luo G."/>
            <person name="Guo H."/>
            <person name="Ma Y."/>
            <person name="Sun W."/>
        </authorList>
    </citation>
    <scope>NUCLEOTIDE SEQUENCE [LARGE SCALE GENOMIC DNA]</scope>
    <source>
        <strain evidence="3">cv. Malutang</strain>
    </source>
</reference>
<feature type="region of interest" description="Disordered" evidence="1">
    <location>
        <begin position="23"/>
        <end position="62"/>
    </location>
</feature>
<dbReference type="AlphaFoldDB" id="A0A5C7IFL8"/>
<proteinExistence type="predicted"/>
<dbReference type="Proteomes" id="UP000323000">
    <property type="component" value="Chromosome 3"/>
</dbReference>
<name>A0A5C7IFL8_9ROSI</name>
<keyword evidence="3" id="KW-1185">Reference proteome</keyword>
<organism evidence="2 3">
    <name type="scientific">Acer yangbiense</name>
    <dbReference type="NCBI Taxonomy" id="1000413"/>
    <lineage>
        <taxon>Eukaryota</taxon>
        <taxon>Viridiplantae</taxon>
        <taxon>Streptophyta</taxon>
        <taxon>Embryophyta</taxon>
        <taxon>Tracheophyta</taxon>
        <taxon>Spermatophyta</taxon>
        <taxon>Magnoliopsida</taxon>
        <taxon>eudicotyledons</taxon>
        <taxon>Gunneridae</taxon>
        <taxon>Pentapetalae</taxon>
        <taxon>rosids</taxon>
        <taxon>malvids</taxon>
        <taxon>Sapindales</taxon>
        <taxon>Sapindaceae</taxon>
        <taxon>Hippocastanoideae</taxon>
        <taxon>Acereae</taxon>
        <taxon>Acer</taxon>
    </lineage>
</organism>
<gene>
    <name evidence="2" type="ORF">EZV62_009069</name>
</gene>
<feature type="compositionally biased region" description="Basic and acidic residues" evidence="1">
    <location>
        <begin position="28"/>
        <end position="62"/>
    </location>
</feature>
<evidence type="ECO:0000313" key="3">
    <source>
        <dbReference type="Proteomes" id="UP000323000"/>
    </source>
</evidence>
<comment type="caution">
    <text evidence="2">The sequence shown here is derived from an EMBL/GenBank/DDBJ whole genome shotgun (WGS) entry which is preliminary data.</text>
</comment>
<sequence length="162" mass="18573">MPDGSKCLSFSYVRRPSSVLPVEAAQQIRDDKTEETRDRVEQVLREEPPKADHEIPTGKWEETKGGVEFGNLLNSLPDDLRRNIKRQLCLDLLLKTKNFLWWLTEVASCNDRDNQVLPRPNGSASEALKKKRQRTSEEKPIDVNRYNGDGGFNFGGRKGFWV</sequence>
<evidence type="ECO:0000256" key="1">
    <source>
        <dbReference type="SAM" id="MobiDB-lite"/>
    </source>
</evidence>
<dbReference type="EMBL" id="VAHF01000003">
    <property type="protein sequence ID" value="TXG67794.1"/>
    <property type="molecule type" value="Genomic_DNA"/>
</dbReference>